<proteinExistence type="predicted"/>
<keyword evidence="2" id="KW-1185">Reference proteome</keyword>
<gene>
    <name evidence="1" type="ORF">LLCLJKAH_00264</name>
</gene>
<evidence type="ECO:0000313" key="1">
    <source>
        <dbReference type="EMBL" id="CAD5236253.1"/>
    </source>
</evidence>
<sequence length="113" mass="13213">MNQKILMALFRTQMFITDALFGYPEEYAVYPDGKMVDIRHVGGLWRLKPTYTYTRRRLSPFKNNFRYGWEIVSAPPEYSDCVGIANLTEDPGTAIYNLLKGRELINNLPFKHF</sequence>
<name>A0A7R8R9Q4_9CAUD</name>
<dbReference type="EMBL" id="LR881104">
    <property type="protein sequence ID" value="CAD5236253.1"/>
    <property type="molecule type" value="Genomic_DNA"/>
</dbReference>
<accession>A0A7R8R9Q4</accession>
<protein>
    <submittedName>
        <fullName evidence="1">Uncharacterized protein</fullName>
    </submittedName>
</protein>
<dbReference type="Proteomes" id="UP000596247">
    <property type="component" value="Chromosome"/>
</dbReference>
<evidence type="ECO:0000313" key="2">
    <source>
        <dbReference type="Proteomes" id="UP000596247"/>
    </source>
</evidence>
<organism evidence="1 2">
    <name type="scientific">Klebsiella phage vB_KvM-Eowyn</name>
    <dbReference type="NCBI Taxonomy" id="2762819"/>
    <lineage>
        <taxon>Viruses</taxon>
        <taxon>Duplodnaviria</taxon>
        <taxon>Heunggongvirae</taxon>
        <taxon>Uroviricota</taxon>
        <taxon>Caudoviricetes</taxon>
        <taxon>Chimalliviridae</taxon>
        <taxon>Eowynvirus</taxon>
        <taxon>Eowynvirus eowyn</taxon>
    </lineage>
</organism>
<reference evidence="1 2" key="1">
    <citation type="submission" date="2020-09" db="EMBL/GenBank/DDBJ databases">
        <authorList>
            <person name="Jameson E."/>
        </authorList>
    </citation>
    <scope>NUCLEOTIDE SEQUENCE [LARGE SCALE GENOMIC DNA]</scope>
</reference>